<protein>
    <submittedName>
        <fullName evidence="1">Uncharacterized protein</fullName>
    </submittedName>
</protein>
<feature type="non-terminal residue" evidence="1">
    <location>
        <position position="1"/>
    </location>
</feature>
<accession>X0VH96</accession>
<reference evidence="1" key="1">
    <citation type="journal article" date="2014" name="Front. Microbiol.">
        <title>High frequency of phylogenetically diverse reductive dehalogenase-homologous genes in deep subseafloor sedimentary metagenomes.</title>
        <authorList>
            <person name="Kawai M."/>
            <person name="Futagami T."/>
            <person name="Toyoda A."/>
            <person name="Takaki Y."/>
            <person name="Nishi S."/>
            <person name="Hori S."/>
            <person name="Arai W."/>
            <person name="Tsubouchi T."/>
            <person name="Morono Y."/>
            <person name="Uchiyama I."/>
            <person name="Ito T."/>
            <person name="Fujiyama A."/>
            <person name="Inagaki F."/>
            <person name="Takami H."/>
        </authorList>
    </citation>
    <scope>NUCLEOTIDE SEQUENCE</scope>
    <source>
        <strain evidence="1">Expedition CK06-06</strain>
    </source>
</reference>
<dbReference type="AlphaFoldDB" id="X0VH96"/>
<evidence type="ECO:0000313" key="1">
    <source>
        <dbReference type="EMBL" id="GAG11848.1"/>
    </source>
</evidence>
<comment type="caution">
    <text evidence="1">The sequence shown here is derived from an EMBL/GenBank/DDBJ whole genome shotgun (WGS) entry which is preliminary data.</text>
</comment>
<organism evidence="1">
    <name type="scientific">marine sediment metagenome</name>
    <dbReference type="NCBI Taxonomy" id="412755"/>
    <lineage>
        <taxon>unclassified sequences</taxon>
        <taxon>metagenomes</taxon>
        <taxon>ecological metagenomes</taxon>
    </lineage>
</organism>
<dbReference type="EMBL" id="BARS01024788">
    <property type="protein sequence ID" value="GAG11848.1"/>
    <property type="molecule type" value="Genomic_DNA"/>
</dbReference>
<gene>
    <name evidence="1" type="ORF">S01H1_39297</name>
</gene>
<name>X0VH96_9ZZZZ</name>
<sequence>RTNDYRVSINYYLDEDKYEFIEYVYFSISNYIGTIQIDPFSNTILEVPEYPIVWNEDEDIAIPLPPMQTIPFDDIFPSIPIEKVPMGEYFDATDSITIYNVADSIKIYDPNGGYWWFPIYPYLVE</sequence>
<proteinExistence type="predicted"/>